<reference evidence="2 3" key="1">
    <citation type="submission" date="2024-02" db="EMBL/GenBank/DDBJ databases">
        <authorList>
            <person name="Chen Y."/>
            <person name="Shah S."/>
            <person name="Dougan E. K."/>
            <person name="Thang M."/>
            <person name="Chan C."/>
        </authorList>
    </citation>
    <scope>NUCLEOTIDE SEQUENCE [LARGE SCALE GENOMIC DNA]</scope>
</reference>
<sequence length="341" mass="38999">MARCGRTSKPGNVCRNLRGLLTRQNKGVPITPARPLITLRAKWPKRKPEMAEYPIITFSSWATYLLQNAPRYLLGGCDTLNPEIFSKTLKTFWCKYQEGDPQHPCFQDFDLDQLGFTIPYAIHGDEGRGKNNTPVLVIAFQGIIPGRGMDVTTTKGHSYSTRWLSTCISSKVMVDQTWEDINKVLADDLYELYFDGVNIGKHCFRFAYVGLKGDWPFLRKAMKLATVEAWWKFGRHSELHRWTGQPHDPWKQGFPAALRTVPGANCPLRIRTDLAHCWPIGTGKDFAASSILLLTHLGAFEGRSTNARLEHAWYCFQGWRRVQKKRCKLEEFSLRAFKVQS</sequence>
<evidence type="ECO:0000313" key="1">
    <source>
        <dbReference type="EMBL" id="CAK9052502.1"/>
    </source>
</evidence>
<keyword evidence="3" id="KW-1185">Reference proteome</keyword>
<dbReference type="EMBL" id="CAXAMN010018491">
    <property type="protein sequence ID" value="CAK9052511.1"/>
    <property type="molecule type" value="Genomic_DNA"/>
</dbReference>
<protein>
    <submittedName>
        <fullName evidence="2">Uncharacterized protein</fullName>
    </submittedName>
</protein>
<proteinExistence type="predicted"/>
<name>A0ABP0MLZ8_9DINO</name>
<accession>A0ABP0MLZ8</accession>
<evidence type="ECO:0000313" key="3">
    <source>
        <dbReference type="Proteomes" id="UP001642484"/>
    </source>
</evidence>
<organism evidence="2 3">
    <name type="scientific">Durusdinium trenchii</name>
    <dbReference type="NCBI Taxonomy" id="1381693"/>
    <lineage>
        <taxon>Eukaryota</taxon>
        <taxon>Sar</taxon>
        <taxon>Alveolata</taxon>
        <taxon>Dinophyceae</taxon>
        <taxon>Suessiales</taxon>
        <taxon>Symbiodiniaceae</taxon>
        <taxon>Durusdinium</taxon>
    </lineage>
</organism>
<evidence type="ECO:0000313" key="2">
    <source>
        <dbReference type="EMBL" id="CAK9052511.1"/>
    </source>
</evidence>
<dbReference type="EMBL" id="CAXAMN010018480">
    <property type="protein sequence ID" value="CAK9052502.1"/>
    <property type="molecule type" value="Genomic_DNA"/>
</dbReference>
<feature type="non-terminal residue" evidence="2">
    <location>
        <position position="341"/>
    </location>
</feature>
<comment type="caution">
    <text evidence="2">The sequence shown here is derived from an EMBL/GenBank/DDBJ whole genome shotgun (WGS) entry which is preliminary data.</text>
</comment>
<dbReference type="Proteomes" id="UP001642484">
    <property type="component" value="Unassembled WGS sequence"/>
</dbReference>
<gene>
    <name evidence="1" type="ORF">CCMP2556_LOCUS26483</name>
    <name evidence="2" type="ORF">CCMP2556_LOCUS26486</name>
</gene>